<dbReference type="EMBL" id="JABSTQ010003536">
    <property type="protein sequence ID" value="KAG0443360.1"/>
    <property type="molecule type" value="Genomic_DNA"/>
</dbReference>
<evidence type="ECO:0000313" key="2">
    <source>
        <dbReference type="Proteomes" id="UP000805193"/>
    </source>
</evidence>
<evidence type="ECO:0000313" key="1">
    <source>
        <dbReference type="EMBL" id="KAG0443360.1"/>
    </source>
</evidence>
<keyword evidence="2" id="KW-1185">Reference proteome</keyword>
<sequence length="202" mass="21666">MRPAASRPPSDSRPCTVLVHAEGGNRPGRALSAARGRDHGDANGKHGTNKAVLHHLSASRSFCVIAFQEATENLSPESEHKRRCGRRALIGSWTPFQVFQFAPPLPFPPDLCAAFCWAALAALCGSCFPHAHRFEEGSSRRGSEQASTARSGPRRTLAEGQEDTPRPVPPRGCPGAAPGRSHSTRPPRVRSPNRVRATSGGR</sequence>
<gene>
    <name evidence="1" type="ORF">HPB47_014992</name>
</gene>
<dbReference type="Proteomes" id="UP000805193">
    <property type="component" value="Unassembled WGS sequence"/>
</dbReference>
<protein>
    <submittedName>
        <fullName evidence="1">Uncharacterized protein</fullName>
    </submittedName>
</protein>
<proteinExistence type="predicted"/>
<organism evidence="1 2">
    <name type="scientific">Ixodes persulcatus</name>
    <name type="common">Taiga tick</name>
    <dbReference type="NCBI Taxonomy" id="34615"/>
    <lineage>
        <taxon>Eukaryota</taxon>
        <taxon>Metazoa</taxon>
        <taxon>Ecdysozoa</taxon>
        <taxon>Arthropoda</taxon>
        <taxon>Chelicerata</taxon>
        <taxon>Arachnida</taxon>
        <taxon>Acari</taxon>
        <taxon>Parasitiformes</taxon>
        <taxon>Ixodida</taxon>
        <taxon>Ixodoidea</taxon>
        <taxon>Ixodidae</taxon>
        <taxon>Ixodinae</taxon>
        <taxon>Ixodes</taxon>
    </lineage>
</organism>
<reference evidence="1 2" key="1">
    <citation type="journal article" date="2020" name="Cell">
        <title>Large-Scale Comparative Analyses of Tick Genomes Elucidate Their Genetic Diversity and Vector Capacities.</title>
        <authorList>
            <consortium name="Tick Genome and Microbiome Consortium (TIGMIC)"/>
            <person name="Jia N."/>
            <person name="Wang J."/>
            <person name="Shi W."/>
            <person name="Du L."/>
            <person name="Sun Y."/>
            <person name="Zhan W."/>
            <person name="Jiang J.F."/>
            <person name="Wang Q."/>
            <person name="Zhang B."/>
            <person name="Ji P."/>
            <person name="Bell-Sakyi L."/>
            <person name="Cui X.M."/>
            <person name="Yuan T.T."/>
            <person name="Jiang B.G."/>
            <person name="Yang W.F."/>
            <person name="Lam T.T."/>
            <person name="Chang Q.C."/>
            <person name="Ding S.J."/>
            <person name="Wang X.J."/>
            <person name="Zhu J.G."/>
            <person name="Ruan X.D."/>
            <person name="Zhao L."/>
            <person name="Wei J.T."/>
            <person name="Ye R.Z."/>
            <person name="Que T.C."/>
            <person name="Du C.H."/>
            <person name="Zhou Y.H."/>
            <person name="Cheng J.X."/>
            <person name="Dai P.F."/>
            <person name="Guo W.B."/>
            <person name="Han X.H."/>
            <person name="Huang E.J."/>
            <person name="Li L.F."/>
            <person name="Wei W."/>
            <person name="Gao Y.C."/>
            <person name="Liu J.Z."/>
            <person name="Shao H.Z."/>
            <person name="Wang X."/>
            <person name="Wang C.C."/>
            <person name="Yang T.C."/>
            <person name="Huo Q.B."/>
            <person name="Li W."/>
            <person name="Chen H.Y."/>
            <person name="Chen S.E."/>
            <person name="Zhou L.G."/>
            <person name="Ni X.B."/>
            <person name="Tian J.H."/>
            <person name="Sheng Y."/>
            <person name="Liu T."/>
            <person name="Pan Y.S."/>
            <person name="Xia L.Y."/>
            <person name="Li J."/>
            <person name="Zhao F."/>
            <person name="Cao W.C."/>
        </authorList>
    </citation>
    <scope>NUCLEOTIDE SEQUENCE [LARGE SCALE GENOMIC DNA]</scope>
    <source>
        <strain evidence="1">Iper-2018</strain>
    </source>
</reference>
<accession>A0AC60QVT9</accession>
<comment type="caution">
    <text evidence="1">The sequence shown here is derived from an EMBL/GenBank/DDBJ whole genome shotgun (WGS) entry which is preliminary data.</text>
</comment>
<name>A0AC60QVT9_IXOPE</name>